<reference evidence="8 9" key="1">
    <citation type="journal article" date="2016" name="Nat. Commun.">
        <title>Thousands of microbial genomes shed light on interconnected biogeochemical processes in an aquifer system.</title>
        <authorList>
            <person name="Anantharaman K."/>
            <person name="Brown C.T."/>
            <person name="Hug L.A."/>
            <person name="Sharon I."/>
            <person name="Castelle C.J."/>
            <person name="Probst A.J."/>
            <person name="Thomas B.C."/>
            <person name="Singh A."/>
            <person name="Wilkins M.J."/>
            <person name="Karaoz U."/>
            <person name="Brodie E.L."/>
            <person name="Williams K.H."/>
            <person name="Hubbard S.S."/>
            <person name="Banfield J.F."/>
        </authorList>
    </citation>
    <scope>NUCLEOTIDE SEQUENCE [LARGE SCALE GENOMIC DNA]</scope>
</reference>
<accession>A0A1F6B4J8</accession>
<comment type="function">
    <text evidence="5">Modulates RecA activity.</text>
</comment>
<comment type="similarity">
    <text evidence="2 5">Belongs to the RecX family.</text>
</comment>
<evidence type="ECO:0000256" key="1">
    <source>
        <dbReference type="ARBA" id="ARBA00004496"/>
    </source>
</evidence>
<dbReference type="PANTHER" id="PTHR33602:SF1">
    <property type="entry name" value="REGULATORY PROTEIN RECX FAMILY PROTEIN"/>
    <property type="match status" value="1"/>
</dbReference>
<protein>
    <recommendedName>
        <fullName evidence="3 5">Regulatory protein RecX</fullName>
    </recommendedName>
</protein>
<dbReference type="InterPro" id="IPR003783">
    <property type="entry name" value="Regulatory_RecX"/>
</dbReference>
<evidence type="ECO:0000313" key="8">
    <source>
        <dbReference type="EMBL" id="OGG31447.1"/>
    </source>
</evidence>
<comment type="caution">
    <text evidence="8">The sequence shown here is derived from an EMBL/GenBank/DDBJ whole genome shotgun (WGS) entry which is preliminary data.</text>
</comment>
<dbReference type="EMBL" id="MFJX01000011">
    <property type="protein sequence ID" value="OGG31447.1"/>
    <property type="molecule type" value="Genomic_DNA"/>
</dbReference>
<comment type="subcellular location">
    <subcellularLocation>
        <location evidence="1 5">Cytoplasm</location>
    </subcellularLocation>
</comment>
<feature type="domain" description="RecX second three-helical" evidence="6">
    <location>
        <begin position="60"/>
        <end position="99"/>
    </location>
</feature>
<gene>
    <name evidence="5" type="primary">recX</name>
    <name evidence="8" type="ORF">A3A63_03425</name>
</gene>
<evidence type="ECO:0000259" key="7">
    <source>
        <dbReference type="Pfam" id="PF21981"/>
    </source>
</evidence>
<proteinExistence type="inferred from homology"/>
<dbReference type="InterPro" id="IPR053924">
    <property type="entry name" value="RecX_HTH_2nd"/>
</dbReference>
<name>A0A1F6B4J8_9BACT</name>
<dbReference type="InterPro" id="IPR036388">
    <property type="entry name" value="WH-like_DNA-bd_sf"/>
</dbReference>
<dbReference type="Pfam" id="PF02631">
    <property type="entry name" value="RecX_HTH2"/>
    <property type="match status" value="1"/>
</dbReference>
<keyword evidence="4 5" id="KW-0963">Cytoplasm</keyword>
<sequence length="168" mass="19605">MDTSFYEKLLSAAFRFVSYRPRSEREIRDFLERKLKTWKVAGRVSVTKALQRLGEYGHVDDRKFAVWWVSQRSAFRPKGVRALKAELFNKGVPRTIVEDILSRGDQNAEQFDETAGARKAIQKKLIIWAQNPIIEQKKKVYTYLAQRGFSSGTIEKIIDELVKKDYNE</sequence>
<evidence type="ECO:0000256" key="4">
    <source>
        <dbReference type="ARBA" id="ARBA00022490"/>
    </source>
</evidence>
<dbReference type="Proteomes" id="UP000176450">
    <property type="component" value="Unassembled WGS sequence"/>
</dbReference>
<dbReference type="PANTHER" id="PTHR33602">
    <property type="entry name" value="REGULATORY PROTEIN RECX FAMILY PROTEIN"/>
    <property type="match status" value="1"/>
</dbReference>
<dbReference type="GO" id="GO:0005737">
    <property type="term" value="C:cytoplasm"/>
    <property type="evidence" value="ECO:0007669"/>
    <property type="project" value="UniProtKB-SubCell"/>
</dbReference>
<evidence type="ECO:0000256" key="3">
    <source>
        <dbReference type="ARBA" id="ARBA00018111"/>
    </source>
</evidence>
<evidence type="ECO:0000256" key="2">
    <source>
        <dbReference type="ARBA" id="ARBA00009695"/>
    </source>
</evidence>
<dbReference type="AlphaFoldDB" id="A0A1F6B4J8"/>
<evidence type="ECO:0000259" key="6">
    <source>
        <dbReference type="Pfam" id="PF02631"/>
    </source>
</evidence>
<evidence type="ECO:0000256" key="5">
    <source>
        <dbReference type="HAMAP-Rule" id="MF_01114"/>
    </source>
</evidence>
<dbReference type="HAMAP" id="MF_01114">
    <property type="entry name" value="RecX"/>
    <property type="match status" value="1"/>
</dbReference>
<dbReference type="Pfam" id="PF21981">
    <property type="entry name" value="RecX_HTH3"/>
    <property type="match status" value="1"/>
</dbReference>
<feature type="domain" description="RecX third three-helical" evidence="7">
    <location>
        <begin position="115"/>
        <end position="158"/>
    </location>
</feature>
<dbReference type="GO" id="GO:0006282">
    <property type="term" value="P:regulation of DNA repair"/>
    <property type="evidence" value="ECO:0007669"/>
    <property type="project" value="UniProtKB-UniRule"/>
</dbReference>
<dbReference type="InterPro" id="IPR053925">
    <property type="entry name" value="RecX_HTH_3rd"/>
</dbReference>
<evidence type="ECO:0000313" key="9">
    <source>
        <dbReference type="Proteomes" id="UP000176450"/>
    </source>
</evidence>
<dbReference type="Gene3D" id="1.10.10.10">
    <property type="entry name" value="Winged helix-like DNA-binding domain superfamily/Winged helix DNA-binding domain"/>
    <property type="match status" value="3"/>
</dbReference>
<organism evidence="8 9">
    <name type="scientific">Candidatus Gottesmanbacteria bacterium RIFCSPLOWO2_01_FULL_46_9</name>
    <dbReference type="NCBI Taxonomy" id="1798394"/>
    <lineage>
        <taxon>Bacteria</taxon>
        <taxon>Candidatus Gottesmaniibacteriota</taxon>
    </lineage>
</organism>